<dbReference type="Pfam" id="PF13409">
    <property type="entry name" value="GST_N_2"/>
    <property type="match status" value="1"/>
</dbReference>
<dbReference type="Gene3D" id="3.40.30.10">
    <property type="entry name" value="Glutaredoxin"/>
    <property type="match status" value="1"/>
</dbReference>
<evidence type="ECO:0000259" key="2">
    <source>
        <dbReference type="PROSITE" id="PS50404"/>
    </source>
</evidence>
<dbReference type="InterPro" id="IPR036282">
    <property type="entry name" value="Glutathione-S-Trfase_C_sf"/>
</dbReference>
<reference evidence="4" key="1">
    <citation type="submission" date="2024-04" db="EMBL/GenBank/DDBJ databases">
        <authorList>
            <person name="Shaw F."/>
            <person name="Minotto A."/>
        </authorList>
    </citation>
    <scope>NUCLEOTIDE SEQUENCE [LARGE SCALE GENOMIC DNA]</scope>
</reference>
<gene>
    <name evidence="3" type="ORF">GFSPODELE1_LOCUS8760</name>
</gene>
<accession>A0ABP1DWZ4</accession>
<dbReference type="InterPro" id="IPR036249">
    <property type="entry name" value="Thioredoxin-like_sf"/>
</dbReference>
<dbReference type="Gene3D" id="1.20.1050.10">
    <property type="match status" value="1"/>
</dbReference>
<dbReference type="InterPro" id="IPR054416">
    <property type="entry name" value="GST_UstS-like_C"/>
</dbReference>
<organism evidence="3 4">
    <name type="scientific">Somion occarium</name>
    <dbReference type="NCBI Taxonomy" id="3059160"/>
    <lineage>
        <taxon>Eukaryota</taxon>
        <taxon>Fungi</taxon>
        <taxon>Dikarya</taxon>
        <taxon>Basidiomycota</taxon>
        <taxon>Agaricomycotina</taxon>
        <taxon>Agaricomycetes</taxon>
        <taxon>Polyporales</taxon>
        <taxon>Cerrenaceae</taxon>
        <taxon>Somion</taxon>
    </lineage>
</organism>
<dbReference type="EMBL" id="OZ037950">
    <property type="protein sequence ID" value="CAL1712296.1"/>
    <property type="molecule type" value="Genomic_DNA"/>
</dbReference>
<dbReference type="PROSITE" id="PS50404">
    <property type="entry name" value="GST_NTER"/>
    <property type="match status" value="1"/>
</dbReference>
<dbReference type="PANTHER" id="PTHR42673:SF4">
    <property type="entry name" value="MALEYLACETOACETATE ISOMERASE"/>
    <property type="match status" value="1"/>
</dbReference>
<evidence type="ECO:0000313" key="4">
    <source>
        <dbReference type="Proteomes" id="UP001497453"/>
    </source>
</evidence>
<protein>
    <recommendedName>
        <fullName evidence="2">GST N-terminal domain-containing protein</fullName>
    </recommendedName>
</protein>
<feature type="transmembrane region" description="Helical" evidence="1">
    <location>
        <begin position="115"/>
        <end position="135"/>
    </location>
</feature>
<keyword evidence="1" id="KW-1133">Transmembrane helix</keyword>
<dbReference type="PANTHER" id="PTHR42673">
    <property type="entry name" value="MALEYLACETOACETATE ISOMERASE"/>
    <property type="match status" value="1"/>
</dbReference>
<evidence type="ECO:0000313" key="3">
    <source>
        <dbReference type="EMBL" id="CAL1712296.1"/>
    </source>
</evidence>
<dbReference type="SUPFAM" id="SSF47616">
    <property type="entry name" value="GST C-terminal domain-like"/>
    <property type="match status" value="1"/>
</dbReference>
<name>A0ABP1DWZ4_9APHY</name>
<dbReference type="Pfam" id="PF22041">
    <property type="entry name" value="GST_C_7"/>
    <property type="match status" value="1"/>
</dbReference>
<dbReference type="SUPFAM" id="SSF52833">
    <property type="entry name" value="Thioredoxin-like"/>
    <property type="match status" value="1"/>
</dbReference>
<dbReference type="Proteomes" id="UP001497453">
    <property type="component" value="Chromosome 7"/>
</dbReference>
<dbReference type="CDD" id="cd03038">
    <property type="entry name" value="GST_N_etherase_LigE"/>
    <property type="match status" value="1"/>
</dbReference>
<dbReference type="InterPro" id="IPR004045">
    <property type="entry name" value="Glutathione_S-Trfase_N"/>
</dbReference>
<sequence length="290" mass="33053">MSEPIIFYDIPGKHPKYKGWSPNTWKTRYALAFKGLPFKTEWVEYPDIESVSKELGVNPTGTKKDGSPLYTLPLIYDPNTKTTVVDSLEIARYLDKAYPDAPALFPKNTRTLQTAFLAAIGAIVMGPLFTTIILATCNNLNPRSAEYFRSTREDLFGKKLEEHVPEGGEGTKRWKETQEAFNKLASWLDANEGSGAFVMGETISYADIDIASRLIWTKIVLGEDSNEWGRFKIWNDGRWDQFLKSLEKNARRRLKHIFAQNDTCQHSEVTKQTYNAENILTFQCSVYDLV</sequence>
<feature type="domain" description="GST N-terminal" evidence="2">
    <location>
        <begin position="11"/>
        <end position="102"/>
    </location>
</feature>
<evidence type="ECO:0000256" key="1">
    <source>
        <dbReference type="SAM" id="Phobius"/>
    </source>
</evidence>
<proteinExistence type="predicted"/>
<keyword evidence="4" id="KW-1185">Reference proteome</keyword>
<keyword evidence="1" id="KW-0812">Transmembrane</keyword>
<keyword evidence="1" id="KW-0472">Membrane</keyword>